<keyword evidence="2" id="KW-1185">Reference proteome</keyword>
<gene>
    <name evidence="1" type="ORF">QPK29_021255</name>
</gene>
<organism evidence="1 2">
    <name type="scientific">Massilia orientalis</name>
    <dbReference type="NCBI Taxonomy" id="3050128"/>
    <lineage>
        <taxon>Bacteria</taxon>
        <taxon>Pseudomonadati</taxon>
        <taxon>Pseudomonadota</taxon>
        <taxon>Betaproteobacteria</taxon>
        <taxon>Burkholderiales</taxon>
        <taxon>Oxalobacteraceae</taxon>
        <taxon>Telluria group</taxon>
        <taxon>Massilia</taxon>
    </lineage>
</organism>
<accession>A0ACC7MG34</accession>
<name>A0ACC7MG34_9BURK</name>
<comment type="caution">
    <text evidence="1">The sequence shown here is derived from an EMBL/GenBank/DDBJ whole genome shotgun (WGS) entry which is preliminary data.</text>
</comment>
<evidence type="ECO:0000313" key="2">
    <source>
        <dbReference type="Proteomes" id="UP001168096"/>
    </source>
</evidence>
<reference evidence="1" key="1">
    <citation type="submission" date="2024-11" db="EMBL/GenBank/DDBJ databases">
        <title>Description of Massilia orientalis sp. nov., isolated from rhizosphere soil of Ageratina adenophora.</title>
        <authorList>
            <person name="Wang Y."/>
        </authorList>
    </citation>
    <scope>NUCLEOTIDE SEQUENCE</scope>
    <source>
        <strain evidence="1">YIM B02787</strain>
    </source>
</reference>
<sequence length="150" mass="15183">MNENTFVAVGRIERIMTCGRGLNLVIGGTGPMKGLVSVQLRDPALIKLVTTQGSGFAAGDVVSVGGKLEYDPETHQNVAIAATDRVSRIARGANASVAPAPAAAGASFFGHCERAGLRAGAALDIPAPSSVLSFSTHMAGDLVGLGDVLL</sequence>
<dbReference type="EMBL" id="JASNRB020000013">
    <property type="protein sequence ID" value="MFJ1470249.1"/>
    <property type="molecule type" value="Genomic_DNA"/>
</dbReference>
<proteinExistence type="predicted"/>
<protein>
    <submittedName>
        <fullName evidence="1">Uncharacterized protein</fullName>
    </submittedName>
</protein>
<evidence type="ECO:0000313" key="1">
    <source>
        <dbReference type="EMBL" id="MFJ1470249.1"/>
    </source>
</evidence>
<dbReference type="Proteomes" id="UP001168096">
    <property type="component" value="Unassembled WGS sequence"/>
</dbReference>